<evidence type="ECO:0000313" key="2">
    <source>
        <dbReference type="EMBL" id="AMY69753.1"/>
    </source>
</evidence>
<name>A0A161GJX5_9RHOB</name>
<sequence>MTEITPSATRRLYECRRCGYRLRFNAPRCGDCYTKTPIYNHSAFWWSLLVAGFITLGLVGLLTLV</sequence>
<feature type="transmembrane region" description="Helical" evidence="1">
    <location>
        <begin position="43"/>
        <end position="64"/>
    </location>
</feature>
<dbReference type="Proteomes" id="UP000076128">
    <property type="component" value="Chromosome"/>
</dbReference>
<reference evidence="2 3" key="1">
    <citation type="submission" date="2015-09" db="EMBL/GenBank/DDBJ databases">
        <title>Complete genome sequence of Defluviimonas alba cai42t isolated from an oilfield in Xinjiang.</title>
        <authorList>
            <person name="Geng S."/>
            <person name="Pan X."/>
            <person name="Wu X."/>
        </authorList>
    </citation>
    <scope>NUCLEOTIDE SEQUENCE [LARGE SCALE GENOMIC DNA]</scope>
    <source>
        <strain evidence="3">cai42</strain>
    </source>
</reference>
<dbReference type="KEGG" id="daa:AKL17_2510"/>
<keyword evidence="1" id="KW-0472">Membrane</keyword>
<accession>A0A161GJX5</accession>
<keyword evidence="1" id="KW-0812">Transmembrane</keyword>
<dbReference type="RefSeq" id="WP_066813694.1">
    <property type="nucleotide sequence ID" value="NZ_CP012661.1"/>
</dbReference>
<gene>
    <name evidence="2" type="ORF">AKL17_2510</name>
</gene>
<protein>
    <submittedName>
        <fullName evidence="2">Uncharacterized protein</fullName>
    </submittedName>
</protein>
<proteinExistence type="predicted"/>
<dbReference type="EMBL" id="CP012661">
    <property type="protein sequence ID" value="AMY69753.1"/>
    <property type="molecule type" value="Genomic_DNA"/>
</dbReference>
<keyword evidence="3" id="KW-1185">Reference proteome</keyword>
<keyword evidence="1" id="KW-1133">Transmembrane helix</keyword>
<evidence type="ECO:0000256" key="1">
    <source>
        <dbReference type="SAM" id="Phobius"/>
    </source>
</evidence>
<evidence type="ECO:0000313" key="3">
    <source>
        <dbReference type="Proteomes" id="UP000076128"/>
    </source>
</evidence>
<dbReference type="OrthoDB" id="7876922at2"/>
<organism evidence="2 3">
    <name type="scientific">Frigidibacter mobilis</name>
    <dbReference type="NCBI Taxonomy" id="1335048"/>
    <lineage>
        <taxon>Bacteria</taxon>
        <taxon>Pseudomonadati</taxon>
        <taxon>Pseudomonadota</taxon>
        <taxon>Alphaproteobacteria</taxon>
        <taxon>Rhodobacterales</taxon>
        <taxon>Paracoccaceae</taxon>
        <taxon>Frigidibacter</taxon>
    </lineage>
</organism>
<dbReference type="AlphaFoldDB" id="A0A161GJX5"/>